<feature type="region of interest" description="Disordered" evidence="1">
    <location>
        <begin position="104"/>
        <end position="123"/>
    </location>
</feature>
<feature type="compositionally biased region" description="Polar residues" evidence="1">
    <location>
        <begin position="463"/>
        <end position="475"/>
    </location>
</feature>
<keyword evidence="3" id="KW-1185">Reference proteome</keyword>
<reference evidence="3" key="2">
    <citation type="submission" date="2015-01" db="EMBL/GenBank/DDBJ databases">
        <title>Evolutionary Origins and Diversification of the Mycorrhizal Mutualists.</title>
        <authorList>
            <consortium name="DOE Joint Genome Institute"/>
            <consortium name="Mycorrhizal Genomics Consortium"/>
            <person name="Kohler A."/>
            <person name="Kuo A."/>
            <person name="Nagy L.G."/>
            <person name="Floudas D."/>
            <person name="Copeland A."/>
            <person name="Barry K.W."/>
            <person name="Cichocki N."/>
            <person name="Veneault-Fourrey C."/>
            <person name="LaButti K."/>
            <person name="Lindquist E.A."/>
            <person name="Lipzen A."/>
            <person name="Lundell T."/>
            <person name="Morin E."/>
            <person name="Murat C."/>
            <person name="Riley R."/>
            <person name="Ohm R."/>
            <person name="Sun H."/>
            <person name="Tunlid A."/>
            <person name="Henrissat B."/>
            <person name="Grigoriev I.V."/>
            <person name="Hibbett D.S."/>
            <person name="Martin F."/>
        </authorList>
    </citation>
    <scope>NUCLEOTIDE SEQUENCE [LARGE SCALE GENOMIC DNA]</scope>
    <source>
        <strain evidence="3">h7</strain>
    </source>
</reference>
<name>A0A0C2XES3_HEBCY</name>
<evidence type="ECO:0000256" key="1">
    <source>
        <dbReference type="SAM" id="MobiDB-lite"/>
    </source>
</evidence>
<proteinExistence type="predicted"/>
<accession>A0A0C2XES3</accession>
<evidence type="ECO:0000313" key="2">
    <source>
        <dbReference type="EMBL" id="KIM36448.1"/>
    </source>
</evidence>
<dbReference type="Proteomes" id="UP000053424">
    <property type="component" value="Unassembled WGS sequence"/>
</dbReference>
<feature type="compositionally biased region" description="Pro residues" evidence="1">
    <location>
        <begin position="588"/>
        <end position="597"/>
    </location>
</feature>
<protein>
    <submittedName>
        <fullName evidence="2">Uncharacterized protein</fullName>
    </submittedName>
</protein>
<feature type="region of interest" description="Disordered" evidence="1">
    <location>
        <begin position="557"/>
        <end position="599"/>
    </location>
</feature>
<dbReference type="AlphaFoldDB" id="A0A0C2XES3"/>
<organism evidence="2 3">
    <name type="scientific">Hebeloma cylindrosporum</name>
    <dbReference type="NCBI Taxonomy" id="76867"/>
    <lineage>
        <taxon>Eukaryota</taxon>
        <taxon>Fungi</taxon>
        <taxon>Dikarya</taxon>
        <taxon>Basidiomycota</taxon>
        <taxon>Agaricomycotina</taxon>
        <taxon>Agaricomycetes</taxon>
        <taxon>Agaricomycetidae</taxon>
        <taxon>Agaricales</taxon>
        <taxon>Agaricineae</taxon>
        <taxon>Hymenogastraceae</taxon>
        <taxon>Hebeloma</taxon>
    </lineage>
</organism>
<gene>
    <name evidence="2" type="ORF">M413DRAFT_290271</name>
</gene>
<dbReference type="HOGENOM" id="CLU_420365_0_0_1"/>
<evidence type="ECO:0000313" key="3">
    <source>
        <dbReference type="Proteomes" id="UP000053424"/>
    </source>
</evidence>
<dbReference type="OrthoDB" id="3126574at2759"/>
<feature type="region of interest" description="Disordered" evidence="1">
    <location>
        <begin position="455"/>
        <end position="475"/>
    </location>
</feature>
<dbReference type="EMBL" id="KN831805">
    <property type="protein sequence ID" value="KIM36448.1"/>
    <property type="molecule type" value="Genomic_DNA"/>
</dbReference>
<feature type="region of interest" description="Disordered" evidence="1">
    <location>
        <begin position="518"/>
        <end position="540"/>
    </location>
</feature>
<reference evidence="2 3" key="1">
    <citation type="submission" date="2014-04" db="EMBL/GenBank/DDBJ databases">
        <authorList>
            <consortium name="DOE Joint Genome Institute"/>
            <person name="Kuo A."/>
            <person name="Gay G."/>
            <person name="Dore J."/>
            <person name="Kohler A."/>
            <person name="Nagy L.G."/>
            <person name="Floudas D."/>
            <person name="Copeland A."/>
            <person name="Barry K.W."/>
            <person name="Cichocki N."/>
            <person name="Veneault-Fourrey C."/>
            <person name="LaButti K."/>
            <person name="Lindquist E.A."/>
            <person name="Lipzen A."/>
            <person name="Lundell T."/>
            <person name="Morin E."/>
            <person name="Murat C."/>
            <person name="Sun H."/>
            <person name="Tunlid A."/>
            <person name="Henrissat B."/>
            <person name="Grigoriev I.V."/>
            <person name="Hibbett D.S."/>
            <person name="Martin F."/>
            <person name="Nordberg H.P."/>
            <person name="Cantor M.N."/>
            <person name="Hua S.X."/>
        </authorList>
    </citation>
    <scope>NUCLEOTIDE SEQUENCE [LARGE SCALE GENOMIC DNA]</scope>
    <source>
        <strain evidence="3">h7</strain>
    </source>
</reference>
<sequence>MNRPEGADDSDVLIRSALEFLPSVLSRSPQNANLVEGLKDHALQLKSTDPLHEKRLEAATASFEYLKKVNSVAEEHFHNPGYDVCMVCLLQPGAIPIPAPISRPSPAPERAVTPQRDVSGPAPFIGQSGRRFWRWIPPMQRDSELEETGTSNWMYQSAAEFQQMVEGADSHPAVTRAPVRSNTDPVTLAELYSKWILHTPEGIGINGTATPSAVSPPRAVAPRRVAAVPIPPTRAPPRLIPALQNDSQQRATSSLMSTLPPLLDPNRVVFTAEPLAFVEPPLYEAAARSSLAQAPTIPRRVTEVPANPVVPTKPNPRLISATQNGTATCGVISTPSSLRERATEPAAEPITLANARPISIPPVRDDSRLNGAATENWFSNPPPRGEVLDPNRMPVILADSETLTEPQFHERTTSSPVLDPEGVVETEPQLNEPAMSSTQVDPTRVVEIERRALETERQLDEPTMSSSPLNPNRVGQINEPVALTEPKPVGTATPIGFCESSPLPDPYGVVETTATTLSEPRARSIPTTKDETETCDAFSSANGVADAKRVIDIPATQHETTSPDDAFSSANGVANPKRAVDSPAAAEPTPPIDPLPTPTLKLPTLEDLNLKLKDTLVPNIRLARTSTLLFGLVIVTITLATLHQNWARTSHS</sequence>